<reference evidence="6 7" key="1">
    <citation type="submission" date="2024-04" db="EMBL/GenBank/DDBJ databases">
        <authorList>
            <consortium name="Genoscope - CEA"/>
            <person name="William W."/>
        </authorList>
    </citation>
    <scope>NUCLEOTIDE SEQUENCE [LARGE SCALE GENOMIC DNA]</scope>
</reference>
<feature type="domain" description="RRM" evidence="5">
    <location>
        <begin position="30"/>
        <end position="108"/>
    </location>
</feature>
<dbReference type="CDD" id="cd12307">
    <property type="entry name" value="RRM_NIFK_like"/>
    <property type="match status" value="1"/>
</dbReference>
<evidence type="ECO:0000259" key="5">
    <source>
        <dbReference type="PROSITE" id="PS50102"/>
    </source>
</evidence>
<dbReference type="PROSITE" id="PS50102">
    <property type="entry name" value="RRM"/>
    <property type="match status" value="1"/>
</dbReference>
<dbReference type="SUPFAM" id="SSF54928">
    <property type="entry name" value="RNA-binding domain, RBD"/>
    <property type="match status" value="1"/>
</dbReference>
<protein>
    <recommendedName>
        <fullName evidence="5">RRM domain-containing protein</fullName>
    </recommendedName>
</protein>
<keyword evidence="7" id="KW-1185">Reference proteome</keyword>
<dbReference type="AlphaFoldDB" id="A0AAV2HJM7"/>
<dbReference type="EMBL" id="CAXITT010000156">
    <property type="protein sequence ID" value="CAL1533952.1"/>
    <property type="molecule type" value="Genomic_DNA"/>
</dbReference>
<sequence>MAATTRRKRKSAKNGNAQKIEITEEDRLPGVVYIGHVPHGFFEKELFQYFSQFGKVLKVKLSRSSKSGKSKGYAFIKFKYSAVAKTVADTCHNYLFFSKLLKCEYKSMSEVHANTFYTYKWKPNSKAKRLHNTAKPEVNLVRSLRRSTRKQAQKLAKLNVKLEDVMDVPVIKEK</sequence>
<keyword evidence="2 4" id="KW-0694">RNA-binding</keyword>
<dbReference type="GO" id="GO:0003723">
    <property type="term" value="F:RNA binding"/>
    <property type="evidence" value="ECO:0007669"/>
    <property type="project" value="UniProtKB-UniRule"/>
</dbReference>
<evidence type="ECO:0000256" key="1">
    <source>
        <dbReference type="ARBA" id="ARBA00004604"/>
    </source>
</evidence>
<dbReference type="InterPro" id="IPR012677">
    <property type="entry name" value="Nucleotide-bd_a/b_plait_sf"/>
</dbReference>
<dbReference type="Gene3D" id="3.30.70.330">
    <property type="match status" value="1"/>
</dbReference>
<dbReference type="InterPro" id="IPR035979">
    <property type="entry name" value="RBD_domain_sf"/>
</dbReference>
<keyword evidence="3" id="KW-0539">Nucleus</keyword>
<dbReference type="InterPro" id="IPR000504">
    <property type="entry name" value="RRM_dom"/>
</dbReference>
<evidence type="ECO:0000256" key="4">
    <source>
        <dbReference type="PROSITE-ProRule" id="PRU00176"/>
    </source>
</evidence>
<dbReference type="Pfam" id="PF00076">
    <property type="entry name" value="RRM_1"/>
    <property type="match status" value="1"/>
</dbReference>
<dbReference type="Proteomes" id="UP001497497">
    <property type="component" value="Unassembled WGS sequence"/>
</dbReference>
<evidence type="ECO:0000313" key="7">
    <source>
        <dbReference type="Proteomes" id="UP001497497"/>
    </source>
</evidence>
<dbReference type="SMART" id="SM00360">
    <property type="entry name" value="RRM"/>
    <property type="match status" value="1"/>
</dbReference>
<accession>A0AAV2HJM7</accession>
<evidence type="ECO:0000313" key="6">
    <source>
        <dbReference type="EMBL" id="CAL1533952.1"/>
    </source>
</evidence>
<comment type="caution">
    <text evidence="6">The sequence shown here is derived from an EMBL/GenBank/DDBJ whole genome shotgun (WGS) entry which is preliminary data.</text>
</comment>
<proteinExistence type="predicted"/>
<comment type="subcellular location">
    <subcellularLocation>
        <location evidence="1">Nucleus</location>
        <location evidence="1">Nucleolus</location>
    </subcellularLocation>
</comment>
<evidence type="ECO:0000256" key="2">
    <source>
        <dbReference type="ARBA" id="ARBA00022884"/>
    </source>
</evidence>
<organism evidence="6 7">
    <name type="scientific">Lymnaea stagnalis</name>
    <name type="common">Great pond snail</name>
    <name type="synonym">Helix stagnalis</name>
    <dbReference type="NCBI Taxonomy" id="6523"/>
    <lineage>
        <taxon>Eukaryota</taxon>
        <taxon>Metazoa</taxon>
        <taxon>Spiralia</taxon>
        <taxon>Lophotrochozoa</taxon>
        <taxon>Mollusca</taxon>
        <taxon>Gastropoda</taxon>
        <taxon>Heterobranchia</taxon>
        <taxon>Euthyneura</taxon>
        <taxon>Panpulmonata</taxon>
        <taxon>Hygrophila</taxon>
        <taxon>Lymnaeoidea</taxon>
        <taxon>Lymnaeidae</taxon>
        <taxon>Lymnaea</taxon>
    </lineage>
</organism>
<evidence type="ECO:0000256" key="3">
    <source>
        <dbReference type="ARBA" id="ARBA00023242"/>
    </source>
</evidence>
<dbReference type="PANTHER" id="PTHR46754">
    <property type="entry name" value="MKI67 FHA DOMAIN-INTERACTING NUCLEOLAR PHOSPHOPROTEIN"/>
    <property type="match status" value="1"/>
</dbReference>
<dbReference type="GO" id="GO:0005730">
    <property type="term" value="C:nucleolus"/>
    <property type="evidence" value="ECO:0007669"/>
    <property type="project" value="UniProtKB-SubCell"/>
</dbReference>
<gene>
    <name evidence="6" type="ORF">GSLYS_00007912001</name>
</gene>
<name>A0AAV2HJM7_LYMST</name>